<sequence>MILQCMDFTKFCKKIKSLNKKIIMFGAGAIGQVITPEILKNLGLLQWLDCYIDNNQFIWGQKISVCGRDYDIKSPQFLNECPINIVILLNISRFSDVLEQLESMDCTKDMECYIMPMMLIHNFCSDKSQGTPLVSKTPLIPRKLHYMWLGGNSIPNSLKKCIDSWRLYCPDYEIIEWNEKNYDIEKNSYMKQAYKAKAYGFVPDYARLDILYNEGGLYLDVDVEIKRNIDDLLYQEAFCGVEKWQVINFGGLSGAVKGHPMVKKFLDARKEIKFIDQEGRHNRNTCGYYDTRVAIEAGYRIVGTTQSVNGMNIYSYDFFHPYDYMSGLLNETENTYSIHWFNGGWLDEKMKKMNEESRNRYLELYKKSIVSK</sequence>
<name>A0A1I5VWK8_9FIRM</name>
<dbReference type="PANTHER" id="PTHR32385:SF15">
    <property type="entry name" value="INOSITOL PHOSPHOCERAMIDE MANNOSYLTRANSFERASE 1"/>
    <property type="match status" value="1"/>
</dbReference>
<dbReference type="GO" id="GO:0051999">
    <property type="term" value="P:mannosyl-inositol phosphorylceramide biosynthetic process"/>
    <property type="evidence" value="ECO:0007669"/>
    <property type="project" value="TreeGrafter"/>
</dbReference>
<organism evidence="2 3">
    <name type="scientific">Butyrivibrio proteoclasticus</name>
    <dbReference type="NCBI Taxonomy" id="43305"/>
    <lineage>
        <taxon>Bacteria</taxon>
        <taxon>Bacillati</taxon>
        <taxon>Bacillota</taxon>
        <taxon>Clostridia</taxon>
        <taxon>Lachnospirales</taxon>
        <taxon>Lachnospiraceae</taxon>
        <taxon>Butyrivibrio</taxon>
    </lineage>
</organism>
<dbReference type="InterPro" id="IPR007577">
    <property type="entry name" value="GlycoTrfase_DXD_sugar-bd_CS"/>
</dbReference>
<dbReference type="OrthoDB" id="9802987at2"/>
<dbReference type="AlphaFoldDB" id="A0A1I5VWK8"/>
<keyword evidence="1 2" id="KW-0808">Transferase</keyword>
<dbReference type="EMBL" id="FOXO01000019">
    <property type="protein sequence ID" value="SFQ11882.1"/>
    <property type="molecule type" value="Genomic_DNA"/>
</dbReference>
<evidence type="ECO:0000313" key="2">
    <source>
        <dbReference type="EMBL" id="SFQ11882.1"/>
    </source>
</evidence>
<dbReference type="Proteomes" id="UP000182624">
    <property type="component" value="Unassembled WGS sequence"/>
</dbReference>
<accession>A0A1I5VWK8</accession>
<protein>
    <submittedName>
        <fullName evidence="2">Glycosyltransferase sugar-binding region containing DXD motif-containing protein</fullName>
    </submittedName>
</protein>
<dbReference type="RefSeq" id="WP_083413526.1">
    <property type="nucleotide sequence ID" value="NZ_FOXO01000019.1"/>
</dbReference>
<dbReference type="Gene3D" id="3.90.550.20">
    <property type="match status" value="1"/>
</dbReference>
<dbReference type="GO" id="GO:0000030">
    <property type="term" value="F:mannosyltransferase activity"/>
    <property type="evidence" value="ECO:0007669"/>
    <property type="project" value="TreeGrafter"/>
</dbReference>
<proteinExistence type="predicted"/>
<evidence type="ECO:0000313" key="3">
    <source>
        <dbReference type="Proteomes" id="UP000182624"/>
    </source>
</evidence>
<dbReference type="SUPFAM" id="SSF53448">
    <property type="entry name" value="Nucleotide-diphospho-sugar transferases"/>
    <property type="match status" value="1"/>
</dbReference>
<gene>
    <name evidence="2" type="ORF">SAMN04487928_11960</name>
</gene>
<keyword evidence="3" id="KW-1185">Reference proteome</keyword>
<dbReference type="InterPro" id="IPR051706">
    <property type="entry name" value="Glycosyltransferase_domain"/>
</dbReference>
<evidence type="ECO:0000256" key="1">
    <source>
        <dbReference type="ARBA" id="ARBA00022679"/>
    </source>
</evidence>
<reference evidence="3" key="1">
    <citation type="submission" date="2016-10" db="EMBL/GenBank/DDBJ databases">
        <authorList>
            <person name="Varghese N."/>
            <person name="Submissions S."/>
        </authorList>
    </citation>
    <scope>NUCLEOTIDE SEQUENCE [LARGE SCALE GENOMIC DNA]</scope>
    <source>
        <strain evidence="3">P18</strain>
    </source>
</reference>
<dbReference type="GO" id="GO:0016020">
    <property type="term" value="C:membrane"/>
    <property type="evidence" value="ECO:0007669"/>
    <property type="project" value="GOC"/>
</dbReference>
<dbReference type="Pfam" id="PF04488">
    <property type="entry name" value="Gly_transf_sug"/>
    <property type="match status" value="1"/>
</dbReference>
<dbReference type="PANTHER" id="PTHR32385">
    <property type="entry name" value="MANNOSYL PHOSPHORYLINOSITOL CERAMIDE SYNTHASE"/>
    <property type="match status" value="1"/>
</dbReference>
<dbReference type="InterPro" id="IPR029044">
    <property type="entry name" value="Nucleotide-diphossugar_trans"/>
</dbReference>